<organism evidence="1 2">
    <name type="scientific">Rhabditophanes sp. KR3021</name>
    <dbReference type="NCBI Taxonomy" id="114890"/>
    <lineage>
        <taxon>Eukaryota</taxon>
        <taxon>Metazoa</taxon>
        <taxon>Ecdysozoa</taxon>
        <taxon>Nematoda</taxon>
        <taxon>Chromadorea</taxon>
        <taxon>Rhabditida</taxon>
        <taxon>Tylenchina</taxon>
        <taxon>Panagrolaimomorpha</taxon>
        <taxon>Strongyloidoidea</taxon>
        <taxon>Alloionematidae</taxon>
        <taxon>Rhabditophanes</taxon>
    </lineage>
</organism>
<dbReference type="WBParaSite" id="RSKR_0000653700.1">
    <property type="protein sequence ID" value="RSKR_0000653700.1"/>
    <property type="gene ID" value="RSKR_0000653700"/>
</dbReference>
<evidence type="ECO:0000313" key="2">
    <source>
        <dbReference type="WBParaSite" id="RSKR_0000653700.1"/>
    </source>
</evidence>
<accession>A0AC35U1V0</accession>
<reference evidence="2" key="1">
    <citation type="submission" date="2016-11" db="UniProtKB">
        <authorList>
            <consortium name="WormBaseParasite"/>
        </authorList>
    </citation>
    <scope>IDENTIFICATION</scope>
    <source>
        <strain evidence="2">KR3021</strain>
    </source>
</reference>
<proteinExistence type="predicted"/>
<evidence type="ECO:0000313" key="1">
    <source>
        <dbReference type="Proteomes" id="UP000095286"/>
    </source>
</evidence>
<protein>
    <submittedName>
        <fullName evidence="2">26S proteasome non-ATPase regulatory subunit 5</fullName>
    </submittedName>
</protein>
<name>A0AC35U1V0_9BILA</name>
<dbReference type="Proteomes" id="UP000095286">
    <property type="component" value="Unplaced"/>
</dbReference>
<sequence length="490" mass="55703">MMLVNPEESDFSLESPIWTRKGIEDLLSTFRLNPNFGVAANILDKLPLEYVSLIPRDIIPELQDLITELFRSFTIELFIEKYQLIFLNFINKCPSDMVRTVLINFILPNLNEKTVTHLKSRGQAIIVAITRRLSDCTCSEIVAEAVRPFVDCPEVQLELAEGTKHEDSLIRFKYYAVAEAVLMKSPTTHFQAISPMMKGIMGEIRSGDQLTIYAALNMLAEIIPERAQVIKYYIQMGIPDLIFECMSGGEEEFEETFQFAGIIKFLSFYAATDYSVLVEYSYIVDILVKMVISYEEYEVTKGYLALGSFAAAFSTPQSKSLLMKGGLDESVMESVVESYTKALIRGSNSLKLRSLDALSLFFRDCSEDGEEGLESVFNLFNSSFFVRLLSNLKTPITEIRMGTQLLVTMFLQYEWGFKCVYGYDFNFFKVFLDRSTDQNAEGMQNKYDILQILVTKYGTKLKADDLTLAETYLRNGAVYHPAPPEVAMEM</sequence>